<dbReference type="EMBL" id="BK032640">
    <property type="protein sequence ID" value="DAF52663.1"/>
    <property type="molecule type" value="Genomic_DNA"/>
</dbReference>
<evidence type="ECO:0000313" key="1">
    <source>
        <dbReference type="EMBL" id="DAF52663.1"/>
    </source>
</evidence>
<proteinExistence type="predicted"/>
<protein>
    <submittedName>
        <fullName evidence="1">Uncharacterized protein</fullName>
    </submittedName>
</protein>
<sequence length="56" mass="6746">MNKIENFSKNMDNFVLTARKVKEQCITMKGTRINKAEFQRQKRILKEMLKTIEQEI</sequence>
<organism evidence="1">
    <name type="scientific">Siphoviridae sp. ctnR613</name>
    <dbReference type="NCBI Taxonomy" id="2827939"/>
    <lineage>
        <taxon>Viruses</taxon>
        <taxon>Duplodnaviria</taxon>
        <taxon>Heunggongvirae</taxon>
        <taxon>Uroviricota</taxon>
        <taxon>Caudoviricetes</taxon>
    </lineage>
</organism>
<name>A0A8S5SPP8_9CAUD</name>
<accession>A0A8S5SPP8</accession>
<reference evidence="1" key="1">
    <citation type="journal article" date="2021" name="Proc. Natl. Acad. Sci. U.S.A.">
        <title>A Catalog of Tens of Thousands of Viruses from Human Metagenomes Reveals Hidden Associations with Chronic Diseases.</title>
        <authorList>
            <person name="Tisza M.J."/>
            <person name="Buck C.B."/>
        </authorList>
    </citation>
    <scope>NUCLEOTIDE SEQUENCE</scope>
    <source>
        <strain evidence="1">CtnR613</strain>
    </source>
</reference>